<dbReference type="PANTHER" id="PTHR11668">
    <property type="entry name" value="SERINE/THREONINE PROTEIN PHOSPHATASE"/>
    <property type="match status" value="1"/>
</dbReference>
<evidence type="ECO:0000313" key="2">
    <source>
        <dbReference type="EMBL" id="ENN77877.1"/>
    </source>
</evidence>
<dbReference type="EMBL" id="KB740928">
    <property type="protein sequence ID" value="ENN77877.1"/>
    <property type="molecule type" value="Genomic_DNA"/>
</dbReference>
<feature type="non-terminal residue" evidence="2">
    <location>
        <position position="1"/>
    </location>
</feature>
<dbReference type="InterPro" id="IPR029052">
    <property type="entry name" value="Metallo-depent_PP-like"/>
</dbReference>
<reference evidence="2" key="1">
    <citation type="journal article" date="2013" name="Genome Biol.">
        <title>Draft genome of the mountain pine beetle, Dendroctonus ponderosae Hopkins, a major forest pest.</title>
        <authorList>
            <person name="Keeling C.I."/>
            <person name="Yuen M.M."/>
            <person name="Liao N.Y."/>
            <person name="Docking T.R."/>
            <person name="Chan S.K."/>
            <person name="Taylor G.A."/>
            <person name="Palmquist D.L."/>
            <person name="Jackman S.D."/>
            <person name="Nguyen A."/>
            <person name="Li M."/>
            <person name="Henderson H."/>
            <person name="Janes J.K."/>
            <person name="Zhao Y."/>
            <person name="Pandoh P."/>
            <person name="Moore R."/>
            <person name="Sperling F.A."/>
            <person name="Huber D.P."/>
            <person name="Birol I."/>
            <person name="Jones S.J."/>
            <person name="Bohlmann J."/>
        </authorList>
    </citation>
    <scope>NUCLEOTIDE SEQUENCE</scope>
</reference>
<dbReference type="CDD" id="cd00144">
    <property type="entry name" value="MPP_PPP_family"/>
    <property type="match status" value="1"/>
</dbReference>
<dbReference type="InterPro" id="IPR050341">
    <property type="entry name" value="PP1_catalytic_subunit"/>
</dbReference>
<dbReference type="PRINTS" id="PR00114">
    <property type="entry name" value="STPHPHTASE"/>
</dbReference>
<dbReference type="HOGENOM" id="CLU_018890_0_0_1"/>
<dbReference type="SUPFAM" id="SSF47473">
    <property type="entry name" value="EF-hand"/>
    <property type="match status" value="1"/>
</dbReference>
<dbReference type="OrthoDB" id="256429at2759"/>
<organism evidence="2">
    <name type="scientific">Dendroctonus ponderosae</name>
    <name type="common">Mountain pine beetle</name>
    <dbReference type="NCBI Taxonomy" id="77166"/>
    <lineage>
        <taxon>Eukaryota</taxon>
        <taxon>Metazoa</taxon>
        <taxon>Ecdysozoa</taxon>
        <taxon>Arthropoda</taxon>
        <taxon>Hexapoda</taxon>
        <taxon>Insecta</taxon>
        <taxon>Pterygota</taxon>
        <taxon>Neoptera</taxon>
        <taxon>Endopterygota</taxon>
        <taxon>Coleoptera</taxon>
        <taxon>Polyphaga</taxon>
        <taxon>Cucujiformia</taxon>
        <taxon>Curculionidae</taxon>
        <taxon>Scolytinae</taxon>
        <taxon>Dendroctonus</taxon>
    </lineage>
</organism>
<protein>
    <recommendedName>
        <fullName evidence="1">Serine/threonine-protein phosphatase</fullName>
        <ecNumber evidence="1">3.1.3.16</ecNumber>
    </recommendedName>
</protein>
<dbReference type="Gene3D" id="1.10.238.10">
    <property type="entry name" value="EF-hand"/>
    <property type="match status" value="1"/>
</dbReference>
<dbReference type="PROSITE" id="PS00125">
    <property type="entry name" value="SER_THR_PHOSPHATASE"/>
    <property type="match status" value="1"/>
</dbReference>
<dbReference type="InterPro" id="IPR004843">
    <property type="entry name" value="Calcineurin-like_PHP"/>
</dbReference>
<dbReference type="GO" id="GO:0004722">
    <property type="term" value="F:protein serine/threonine phosphatase activity"/>
    <property type="evidence" value="ECO:0007669"/>
    <property type="project" value="UniProtKB-EC"/>
</dbReference>
<dbReference type="InterPro" id="IPR011992">
    <property type="entry name" value="EF-hand-dom_pair"/>
</dbReference>
<dbReference type="AlphaFoldDB" id="N6UGV1"/>
<accession>N6UGV1</accession>
<name>N6UGV1_DENPD</name>
<dbReference type="SMART" id="SM00156">
    <property type="entry name" value="PP2Ac"/>
    <property type="match status" value="1"/>
</dbReference>
<dbReference type="Gene3D" id="3.60.21.10">
    <property type="match status" value="1"/>
</dbReference>
<dbReference type="GO" id="GO:0005737">
    <property type="term" value="C:cytoplasm"/>
    <property type="evidence" value="ECO:0007669"/>
    <property type="project" value="TreeGrafter"/>
</dbReference>
<evidence type="ECO:0000256" key="1">
    <source>
        <dbReference type="RuleBase" id="RU004273"/>
    </source>
</evidence>
<dbReference type="Pfam" id="PF00149">
    <property type="entry name" value="Metallophos"/>
    <property type="match status" value="1"/>
</dbReference>
<gene>
    <name evidence="2" type="ORF">YQE_05555</name>
</gene>
<comment type="catalytic activity">
    <reaction evidence="1">
        <text>O-phospho-L-threonyl-[protein] + H2O = L-threonyl-[protein] + phosphate</text>
        <dbReference type="Rhea" id="RHEA:47004"/>
        <dbReference type="Rhea" id="RHEA-COMP:11060"/>
        <dbReference type="Rhea" id="RHEA-COMP:11605"/>
        <dbReference type="ChEBI" id="CHEBI:15377"/>
        <dbReference type="ChEBI" id="CHEBI:30013"/>
        <dbReference type="ChEBI" id="CHEBI:43474"/>
        <dbReference type="ChEBI" id="CHEBI:61977"/>
        <dbReference type="EC" id="3.1.3.16"/>
    </reaction>
</comment>
<proteinExistence type="inferred from homology"/>
<dbReference type="InterPro" id="IPR006186">
    <property type="entry name" value="Ser/Thr-sp_prot-phosphatase"/>
</dbReference>
<dbReference type="GO" id="GO:0005634">
    <property type="term" value="C:nucleus"/>
    <property type="evidence" value="ECO:0007669"/>
    <property type="project" value="TreeGrafter"/>
</dbReference>
<sequence length="793" mass="89514">MSGCQFEGPTNVLSLLIYCTVDNSLMLTLENANSDHWMPSVKADTNVSWARLIGKEAQEIVGCKSPVKLLRLNKIWYPGTERCITYYHCVFQLNVDLPTKNKTKNTMGKYRGKIRWIAESDLLGLLQSNSLKSPELLELYQLTTEAELANLNIDPPDDMIFSKNVCEITDEILVSGKATNFQQLVEASGIDKLVQEDIYKSIFIALCFPATYMNLRAFSKFISEVGWPKPLAPYLFRCADLANRYGLSFRELLYFLASVDPNTGHGGTAAELRCRYMFKYYDRDRDNVWKSEEFKHLILDLRKSKKLPIDATNVVKETQETYKAMAITDSQTINVNDFLRAVCDLKIRGTSHIFRSGISIVKYLKDMGFVGRDNKDKSSLLDASYALPKPPGTVNGTVAESPRGKMTLKNTDYEIAVHTVKIQRSGQAINIDEMKEIQEAVSATTLKQPINEYNKRTSLDIFSQRSVSNEVLKGLRYLTTINNIKDTKTSYTWGQLDPPTYARNLIQVCNQVREIFRNEPRLLELSSPVYIMGDLHGNVADLLYFERTLWHIGPGLSPCNLLFLGDYVDRGSFSIEVISYLLSYKLQSPNKVNLLRGNHEIREVQKMFTFYKECCLKLGEKLGTEVWNAANNAFDTMPIAATVDGKIFCCHGGAPPPWLCPVITAINDIPTVLSQPDNQSSLAWELMWNDPVRPKTVNDKLAMELLANEGFAVNTRRGTAHIFSVEALERFLKANQLTHLVRAHEVAQAGFQVQQKGRLLTVFSSSKYCGGNNDAACIMADQGKLRILRLETE</sequence>
<keyword evidence="1" id="KW-0378">Hydrolase</keyword>
<dbReference type="PANTHER" id="PTHR11668:SF496">
    <property type="entry name" value="SERINE_THREONINE-PROTEIN PHOSPHATASE"/>
    <property type="match status" value="1"/>
</dbReference>
<dbReference type="SUPFAM" id="SSF56300">
    <property type="entry name" value="Metallo-dependent phosphatases"/>
    <property type="match status" value="1"/>
</dbReference>
<dbReference type="EC" id="3.1.3.16" evidence="1"/>
<comment type="similarity">
    <text evidence="1">Belongs to the PPP phosphatase family.</text>
</comment>
<dbReference type="OMA" id="LMWSDPI"/>